<evidence type="ECO:0000313" key="5">
    <source>
        <dbReference type="EMBL" id="VAW75011.1"/>
    </source>
</evidence>
<dbReference type="SMART" id="SM00347">
    <property type="entry name" value="HTH_MARR"/>
    <property type="match status" value="1"/>
</dbReference>
<evidence type="ECO:0000256" key="2">
    <source>
        <dbReference type="ARBA" id="ARBA00023125"/>
    </source>
</evidence>
<dbReference type="Gene3D" id="1.10.10.10">
    <property type="entry name" value="Winged helix-like DNA-binding domain superfamily/Winged helix DNA-binding domain"/>
    <property type="match status" value="1"/>
</dbReference>
<sequence>MFERCLYFNLNALTRKVNRVWETEFRQTGLSPPHAYLMRLVLDEPGLSQKQLAEALHLNPSTVTRFVDALVTRHLVRRDISDNDRRSATVFPTREGKRLQKKLEKIGEELFQSLRKRIGDKPFRQLVNSLRETRNVLDDNKGNPS</sequence>
<protein>
    <recommendedName>
        <fullName evidence="4">HTH marR-type domain-containing protein</fullName>
    </recommendedName>
</protein>
<dbReference type="GO" id="GO:0003677">
    <property type="term" value="F:DNA binding"/>
    <property type="evidence" value="ECO:0007669"/>
    <property type="project" value="UniProtKB-KW"/>
</dbReference>
<reference evidence="5" key="1">
    <citation type="submission" date="2018-06" db="EMBL/GenBank/DDBJ databases">
        <authorList>
            <person name="Zhirakovskaya E."/>
        </authorList>
    </citation>
    <scope>NUCLEOTIDE SEQUENCE</scope>
</reference>
<dbReference type="PROSITE" id="PS50995">
    <property type="entry name" value="HTH_MARR_2"/>
    <property type="match status" value="1"/>
</dbReference>
<dbReference type="InterPro" id="IPR036388">
    <property type="entry name" value="WH-like_DNA-bd_sf"/>
</dbReference>
<keyword evidence="2" id="KW-0238">DNA-binding</keyword>
<gene>
    <name evidence="5" type="ORF">MNBD_GAMMA13-1508</name>
</gene>
<keyword evidence="3" id="KW-0804">Transcription</keyword>
<evidence type="ECO:0000256" key="3">
    <source>
        <dbReference type="ARBA" id="ARBA00023163"/>
    </source>
</evidence>
<accession>A0A3B0Y5Y3</accession>
<evidence type="ECO:0000256" key="1">
    <source>
        <dbReference type="ARBA" id="ARBA00023015"/>
    </source>
</evidence>
<feature type="domain" description="HTH marR-type" evidence="4">
    <location>
        <begin position="3"/>
        <end position="135"/>
    </location>
</feature>
<dbReference type="PRINTS" id="PR00598">
    <property type="entry name" value="HTHMARR"/>
</dbReference>
<dbReference type="GO" id="GO:0003700">
    <property type="term" value="F:DNA-binding transcription factor activity"/>
    <property type="evidence" value="ECO:0007669"/>
    <property type="project" value="InterPro"/>
</dbReference>
<dbReference type="EMBL" id="UOFK01000064">
    <property type="protein sequence ID" value="VAW75011.1"/>
    <property type="molecule type" value="Genomic_DNA"/>
</dbReference>
<dbReference type="AlphaFoldDB" id="A0A3B0Y5Y3"/>
<dbReference type="InterPro" id="IPR000835">
    <property type="entry name" value="HTH_MarR-typ"/>
</dbReference>
<dbReference type="SUPFAM" id="SSF46785">
    <property type="entry name" value="Winged helix' DNA-binding domain"/>
    <property type="match status" value="1"/>
</dbReference>
<evidence type="ECO:0000259" key="4">
    <source>
        <dbReference type="PROSITE" id="PS50995"/>
    </source>
</evidence>
<name>A0A3B0Y5Y3_9ZZZZ</name>
<organism evidence="5">
    <name type="scientific">hydrothermal vent metagenome</name>
    <dbReference type="NCBI Taxonomy" id="652676"/>
    <lineage>
        <taxon>unclassified sequences</taxon>
        <taxon>metagenomes</taxon>
        <taxon>ecological metagenomes</taxon>
    </lineage>
</organism>
<dbReference type="Pfam" id="PF01047">
    <property type="entry name" value="MarR"/>
    <property type="match status" value="1"/>
</dbReference>
<dbReference type="PANTHER" id="PTHR42756">
    <property type="entry name" value="TRANSCRIPTIONAL REGULATOR, MARR"/>
    <property type="match status" value="1"/>
</dbReference>
<dbReference type="PANTHER" id="PTHR42756:SF1">
    <property type="entry name" value="TRANSCRIPTIONAL REPRESSOR OF EMRAB OPERON"/>
    <property type="match status" value="1"/>
</dbReference>
<keyword evidence="1" id="KW-0805">Transcription regulation</keyword>
<proteinExistence type="predicted"/>
<dbReference type="InterPro" id="IPR036390">
    <property type="entry name" value="WH_DNA-bd_sf"/>
</dbReference>